<dbReference type="PROSITE" id="PS50808">
    <property type="entry name" value="ZF_BED"/>
    <property type="match status" value="1"/>
</dbReference>
<evidence type="ECO:0000256" key="1">
    <source>
        <dbReference type="ARBA" id="ARBA00004123"/>
    </source>
</evidence>
<dbReference type="AlphaFoldDB" id="A0A9N9HTB4"/>
<sequence>MSTESYFQDESEERESLFQCHGKFYSDDLYLNQDELYQNESQDELNPDESYQDESCQDKPQQDESCPIESSSQAGPTGDETSSNNGSIVWKYFKKMKGSATCDICKKPLVYNDGTTSNLLRHLRRHKPTKIYWHDKRWIVKHNRSFQIVEDDELRSIFTYLEPTTVGKIALDSEVSGHIAITTDIWTTSTNEKSFMAITIHYLNQAWKIKHILLDFIFMKDLHTDVEIAKAIENCLQKNGILSKLMSITSITFMSSSEYPILPLVISLYYSLLKSLEEARQKGHIPEWLKKGCEAASNKLLEYCQRTSVLHIASVILDLWLKFQYFEGLGWSSQLIKQITNIIKDKYEDQYAPLFNQGTESTTVEPSQMNKSSYLNLAKFARNCLSIPATSVLSEQTFSISGDMLTNKRNRLDKKTVRAAMCLRLWLRELED</sequence>
<proteinExistence type="predicted"/>
<evidence type="ECO:0000256" key="6">
    <source>
        <dbReference type="ARBA" id="ARBA00023125"/>
    </source>
</evidence>
<evidence type="ECO:0000256" key="2">
    <source>
        <dbReference type="ARBA" id="ARBA00022723"/>
    </source>
</evidence>
<feature type="region of interest" description="Disordered" evidence="10">
    <location>
        <begin position="35"/>
        <end position="83"/>
    </location>
</feature>
<evidence type="ECO:0000259" key="11">
    <source>
        <dbReference type="PROSITE" id="PS50808"/>
    </source>
</evidence>
<dbReference type="InterPro" id="IPR003656">
    <property type="entry name" value="Znf_BED"/>
</dbReference>
<dbReference type="InterPro" id="IPR052035">
    <property type="entry name" value="ZnF_BED_domain_contain"/>
</dbReference>
<dbReference type="SMART" id="SM00614">
    <property type="entry name" value="ZnF_BED"/>
    <property type="match status" value="1"/>
</dbReference>
<dbReference type="GO" id="GO:0046983">
    <property type="term" value="F:protein dimerization activity"/>
    <property type="evidence" value="ECO:0007669"/>
    <property type="project" value="InterPro"/>
</dbReference>
<evidence type="ECO:0000256" key="9">
    <source>
        <dbReference type="PROSITE-ProRule" id="PRU00027"/>
    </source>
</evidence>
<dbReference type="InterPro" id="IPR036236">
    <property type="entry name" value="Znf_C2H2_sf"/>
</dbReference>
<dbReference type="PANTHER" id="PTHR46481:SF10">
    <property type="entry name" value="ZINC FINGER BED DOMAIN-CONTAINING PROTEIN 39"/>
    <property type="match status" value="1"/>
</dbReference>
<keyword evidence="5" id="KW-0805">Transcription regulation</keyword>
<reference evidence="12" key="1">
    <citation type="submission" date="2021-06" db="EMBL/GenBank/DDBJ databases">
        <authorList>
            <person name="Kallberg Y."/>
            <person name="Tangrot J."/>
            <person name="Rosling A."/>
        </authorList>
    </citation>
    <scope>NUCLEOTIDE SEQUENCE</scope>
    <source>
        <strain evidence="12">FL966</strain>
    </source>
</reference>
<dbReference type="InterPro" id="IPR012337">
    <property type="entry name" value="RNaseH-like_sf"/>
</dbReference>
<evidence type="ECO:0000256" key="8">
    <source>
        <dbReference type="ARBA" id="ARBA00023242"/>
    </source>
</evidence>
<evidence type="ECO:0000256" key="3">
    <source>
        <dbReference type="ARBA" id="ARBA00022771"/>
    </source>
</evidence>
<dbReference type="GO" id="GO:0008270">
    <property type="term" value="F:zinc ion binding"/>
    <property type="evidence" value="ECO:0007669"/>
    <property type="project" value="UniProtKB-KW"/>
</dbReference>
<dbReference type="OrthoDB" id="1607513at2759"/>
<gene>
    <name evidence="12" type="ORF">CPELLU_LOCUS12000</name>
</gene>
<dbReference type="Pfam" id="PF02892">
    <property type="entry name" value="zf-BED"/>
    <property type="match status" value="1"/>
</dbReference>
<dbReference type="EMBL" id="CAJVQA010011155">
    <property type="protein sequence ID" value="CAG8704517.1"/>
    <property type="molecule type" value="Genomic_DNA"/>
</dbReference>
<evidence type="ECO:0000256" key="10">
    <source>
        <dbReference type="SAM" id="MobiDB-lite"/>
    </source>
</evidence>
<keyword evidence="13" id="KW-1185">Reference proteome</keyword>
<keyword evidence="2" id="KW-0479">Metal-binding</keyword>
<feature type="compositionally biased region" description="Acidic residues" evidence="10">
    <location>
        <begin position="41"/>
        <end position="52"/>
    </location>
</feature>
<dbReference type="InterPro" id="IPR008906">
    <property type="entry name" value="HATC_C_dom"/>
</dbReference>
<keyword evidence="3 9" id="KW-0863">Zinc-finger</keyword>
<dbReference type="PANTHER" id="PTHR46481">
    <property type="entry name" value="ZINC FINGER BED DOMAIN-CONTAINING PROTEIN 4"/>
    <property type="match status" value="1"/>
</dbReference>
<accession>A0A9N9HTB4</accession>
<comment type="caution">
    <text evidence="12">The sequence shown here is derived from an EMBL/GenBank/DDBJ whole genome shotgun (WGS) entry which is preliminary data.</text>
</comment>
<evidence type="ECO:0000256" key="7">
    <source>
        <dbReference type="ARBA" id="ARBA00023163"/>
    </source>
</evidence>
<dbReference type="GO" id="GO:0003677">
    <property type="term" value="F:DNA binding"/>
    <property type="evidence" value="ECO:0007669"/>
    <property type="project" value="UniProtKB-KW"/>
</dbReference>
<evidence type="ECO:0000256" key="4">
    <source>
        <dbReference type="ARBA" id="ARBA00022833"/>
    </source>
</evidence>
<keyword evidence="8" id="KW-0539">Nucleus</keyword>
<feature type="compositionally biased region" description="Polar residues" evidence="10">
    <location>
        <begin position="68"/>
        <end position="83"/>
    </location>
</feature>
<evidence type="ECO:0000313" key="13">
    <source>
        <dbReference type="Proteomes" id="UP000789759"/>
    </source>
</evidence>
<dbReference type="SUPFAM" id="SSF57667">
    <property type="entry name" value="beta-beta-alpha zinc fingers"/>
    <property type="match status" value="1"/>
</dbReference>
<evidence type="ECO:0000256" key="5">
    <source>
        <dbReference type="ARBA" id="ARBA00023015"/>
    </source>
</evidence>
<comment type="subcellular location">
    <subcellularLocation>
        <location evidence="1">Nucleus</location>
    </subcellularLocation>
</comment>
<dbReference type="GO" id="GO:0005634">
    <property type="term" value="C:nucleus"/>
    <property type="evidence" value="ECO:0007669"/>
    <property type="project" value="UniProtKB-SubCell"/>
</dbReference>
<protein>
    <submittedName>
        <fullName evidence="12">15843_t:CDS:1</fullName>
    </submittedName>
</protein>
<dbReference type="GO" id="GO:0009791">
    <property type="term" value="P:post-embryonic development"/>
    <property type="evidence" value="ECO:0007669"/>
    <property type="project" value="UniProtKB-ARBA"/>
</dbReference>
<keyword evidence="6" id="KW-0238">DNA-binding</keyword>
<dbReference type="Pfam" id="PF05699">
    <property type="entry name" value="Dimer_Tnp_hAT"/>
    <property type="match status" value="1"/>
</dbReference>
<dbReference type="Proteomes" id="UP000789759">
    <property type="component" value="Unassembled WGS sequence"/>
</dbReference>
<organism evidence="12 13">
    <name type="scientific">Cetraspora pellucida</name>
    <dbReference type="NCBI Taxonomy" id="1433469"/>
    <lineage>
        <taxon>Eukaryota</taxon>
        <taxon>Fungi</taxon>
        <taxon>Fungi incertae sedis</taxon>
        <taxon>Mucoromycota</taxon>
        <taxon>Glomeromycotina</taxon>
        <taxon>Glomeromycetes</taxon>
        <taxon>Diversisporales</taxon>
        <taxon>Gigasporaceae</taxon>
        <taxon>Cetraspora</taxon>
    </lineage>
</organism>
<feature type="domain" description="BED-type" evidence="11">
    <location>
        <begin position="84"/>
        <end position="127"/>
    </location>
</feature>
<name>A0A9N9HTB4_9GLOM</name>
<keyword evidence="4" id="KW-0862">Zinc</keyword>
<keyword evidence="7" id="KW-0804">Transcription</keyword>
<evidence type="ECO:0000313" key="12">
    <source>
        <dbReference type="EMBL" id="CAG8704517.1"/>
    </source>
</evidence>
<dbReference type="SUPFAM" id="SSF53098">
    <property type="entry name" value="Ribonuclease H-like"/>
    <property type="match status" value="1"/>
</dbReference>